<dbReference type="InterPro" id="IPR050158">
    <property type="entry name" value="Ubiquitin_ubiquitin-like"/>
</dbReference>
<evidence type="ECO:0000256" key="1">
    <source>
        <dbReference type="ARBA" id="ARBA00004123"/>
    </source>
</evidence>
<evidence type="ECO:0000256" key="5">
    <source>
        <dbReference type="ARBA" id="ARBA00022499"/>
    </source>
</evidence>
<evidence type="ECO:0000256" key="10">
    <source>
        <dbReference type="SAM" id="MobiDB-lite"/>
    </source>
</evidence>
<keyword evidence="7" id="KW-0832">Ubl conjugation</keyword>
<keyword evidence="5" id="KW-1017">Isopeptide bond</keyword>
<dbReference type="Pfam" id="PF03372">
    <property type="entry name" value="Exo_endo_phos"/>
    <property type="match status" value="1"/>
</dbReference>
<dbReference type="OrthoDB" id="419231at2759"/>
<dbReference type="InterPro" id="IPR036691">
    <property type="entry name" value="Endo/exonu/phosph_ase_sf"/>
</dbReference>
<comment type="caution">
    <text evidence="12">The sequence shown here is derived from an EMBL/GenBank/DDBJ whole genome shotgun (WGS) entry which is preliminary data.</text>
</comment>
<dbReference type="SUPFAM" id="SSF54236">
    <property type="entry name" value="Ubiquitin-like"/>
    <property type="match status" value="3"/>
</dbReference>
<protein>
    <submittedName>
        <fullName evidence="12">Polyubiquitin</fullName>
    </submittedName>
</protein>
<dbReference type="InterPro" id="IPR029071">
    <property type="entry name" value="Ubiquitin-like_domsf"/>
</dbReference>
<feature type="region of interest" description="Disordered" evidence="10">
    <location>
        <begin position="3313"/>
        <end position="3341"/>
    </location>
</feature>
<dbReference type="InterPro" id="IPR036397">
    <property type="entry name" value="RNaseH_sf"/>
</dbReference>
<dbReference type="Proteomes" id="UP000186817">
    <property type="component" value="Unassembled WGS sequence"/>
</dbReference>
<feature type="coiled-coil region" evidence="9">
    <location>
        <begin position="93"/>
        <end position="127"/>
    </location>
</feature>
<evidence type="ECO:0000256" key="4">
    <source>
        <dbReference type="ARBA" id="ARBA00022490"/>
    </source>
</evidence>
<dbReference type="SUPFAM" id="SSF56219">
    <property type="entry name" value="DNase I-like"/>
    <property type="match status" value="1"/>
</dbReference>
<feature type="compositionally biased region" description="Pro residues" evidence="10">
    <location>
        <begin position="2690"/>
        <end position="2699"/>
    </location>
</feature>
<evidence type="ECO:0000313" key="13">
    <source>
        <dbReference type="Proteomes" id="UP000186817"/>
    </source>
</evidence>
<evidence type="ECO:0000256" key="6">
    <source>
        <dbReference type="ARBA" id="ARBA00022737"/>
    </source>
</evidence>
<evidence type="ECO:0000256" key="8">
    <source>
        <dbReference type="ARBA" id="ARBA00023242"/>
    </source>
</evidence>
<dbReference type="InterPro" id="IPR000626">
    <property type="entry name" value="Ubiquitin-like_dom"/>
</dbReference>
<evidence type="ECO:0000313" key="12">
    <source>
        <dbReference type="EMBL" id="OLP84498.1"/>
    </source>
</evidence>
<dbReference type="GO" id="GO:0005634">
    <property type="term" value="C:nucleus"/>
    <property type="evidence" value="ECO:0007669"/>
    <property type="project" value="UniProtKB-SubCell"/>
</dbReference>
<name>A0A1Q9CNJ6_SYMMI</name>
<dbReference type="PROSITE" id="PS50053">
    <property type="entry name" value="UBIQUITIN_2"/>
    <property type="match status" value="3"/>
</dbReference>
<evidence type="ECO:0000256" key="3">
    <source>
        <dbReference type="ARBA" id="ARBA00008430"/>
    </source>
</evidence>
<dbReference type="Gene3D" id="3.30.420.10">
    <property type="entry name" value="Ribonuclease H-like superfamily/Ribonuclease H"/>
    <property type="match status" value="1"/>
</dbReference>
<feature type="domain" description="Ubiquitin-like" evidence="11">
    <location>
        <begin position="393"/>
        <end position="487"/>
    </location>
</feature>
<evidence type="ECO:0000259" key="11">
    <source>
        <dbReference type="PROSITE" id="PS50053"/>
    </source>
</evidence>
<dbReference type="InterPro" id="IPR005135">
    <property type="entry name" value="Endo/exonuclease/phosphatase"/>
</dbReference>
<dbReference type="GO" id="GO:0005737">
    <property type="term" value="C:cytoplasm"/>
    <property type="evidence" value="ECO:0007669"/>
    <property type="project" value="UniProtKB-SubCell"/>
</dbReference>
<dbReference type="SMART" id="SM00213">
    <property type="entry name" value="UBQ"/>
    <property type="match status" value="3"/>
</dbReference>
<keyword evidence="4" id="KW-0963">Cytoplasm</keyword>
<accession>A0A1Q9CNJ6</accession>
<keyword evidence="8" id="KW-0539">Nucleus</keyword>
<evidence type="ECO:0000256" key="9">
    <source>
        <dbReference type="SAM" id="Coils"/>
    </source>
</evidence>
<reference evidence="12 13" key="1">
    <citation type="submission" date="2016-02" db="EMBL/GenBank/DDBJ databases">
        <title>Genome analysis of coral dinoflagellate symbionts highlights evolutionary adaptations to a symbiotic lifestyle.</title>
        <authorList>
            <person name="Aranda M."/>
            <person name="Li Y."/>
            <person name="Liew Y.J."/>
            <person name="Baumgarten S."/>
            <person name="Simakov O."/>
            <person name="Wilson M."/>
            <person name="Piel J."/>
            <person name="Ashoor H."/>
            <person name="Bougouffa S."/>
            <person name="Bajic V.B."/>
            <person name="Ryu T."/>
            <person name="Ravasi T."/>
            <person name="Bayer T."/>
            <person name="Micklem G."/>
            <person name="Kim H."/>
            <person name="Bhak J."/>
            <person name="Lajeunesse T.C."/>
            <person name="Voolstra C.R."/>
        </authorList>
    </citation>
    <scope>NUCLEOTIDE SEQUENCE [LARGE SCALE GENOMIC DNA]</scope>
    <source>
        <strain evidence="12 13">CCMP2467</strain>
    </source>
</reference>
<dbReference type="Gene3D" id="3.60.10.10">
    <property type="entry name" value="Endonuclease/exonuclease/phosphatase"/>
    <property type="match status" value="1"/>
</dbReference>
<dbReference type="EMBL" id="LSRX01001038">
    <property type="protein sequence ID" value="OLP84498.1"/>
    <property type="molecule type" value="Genomic_DNA"/>
</dbReference>
<sequence length="3341" mass="368953">MDPRASLDLTRELAAAEQLRSDLLASTAALRQRLAVARRKSQLWRGVVTKLQRLGLGPFSLASDSGGGEVATELRLLLEEASIADDLLRADGESAALRQQEGQQEELQRLREEARHLEESSMNASTELCAQSRRLESLRGAWREAKTSSSVWESELALMKAKPSEEGPSLDELWVTQAMLEVEEADLIALCQSRQRATRELRAEAAALEACARDLESRSEANVEEADQLCETELAQQGNILRLRDEIQEVRVLGAKAAHLVGYRSQKDPDEHATLVKKVKQVQRESEEGKQTVCPKIAKAFRINSKLALAMQIFVKTLTGKTITLDVEDTVGQIRCRDCGMGRLASLVADGFGIGSPLLFEEGIPPDQQRLIFAGKQLEESTLHLVLRLRGGMQIFVKTLTGKTITLDVEASDTIDNVKARCQAVHPQQECMVASTVSALEAAENCTDMTQARVWCQGRLLAGNETLGALGISSLAYFDMSLPVLGGGIIGKEARNRLLAILQMSGKLDKAQSGLDALIHQVEPAKLKKLAEAKTTTARDLLNLANTCSPPIAFSASFRTDSTRPSRASSADKGKGKATGKGNSKGFDKSSGKALGKGNGKGGDANAPVTIDAAGLGNVHVLQTLKRSGSPCATGVFLAEARAAEDIVRELRDDPWPAPLAILVTGTLKTIAKHWQDSQLLATGTEVAVPTCQGARKLMRKMVAFQVGSAALNIPSPTVFDLEDEFESYQTWNMQVRQLWAPSEIWQACCAPQPSKPSATGRKISTAAYLSELLKTLLLAKLKLKESTDVEAWSGRKHGDADGHAGCIDSLIRVPRQYEEALRRASGHDGIFFERKFASEEAKEAERAARPLIAVPGDDWDLDKIQTTLRDTDGAEGFEVWGKRLMLRVQVDFEPAVRLQLTGKEHAPADLLWRMTGVPHLKMAQLADFLKARLLWDVEEIVSFRKKEAVVRAASSPPSQYQCGGQDFWSIIMGTEAVTIRQIVPKHRRKEARPAEDITFAASNRPVPADWSKLLTPVPCGSCMEIDDGDDPELEELPGDVTATSGALGQFLRAQAVPGSSRHCKLTQVAAELTDSAQQQLRQVIAQSTAENASQQRWLEMTVDSKLASFQQALLEKQNTWEMAQDTKLQALQTAQQELKESTQTEFASVRETAANRHRDLMSQMTSMMAVLQAHGPGGEKRPGEFPEHAVAKARSDAVKVECFDKARCDVVPPGLGGGGDEHMVAILSPLLFQMRHLPRHFSKASGGSRDFGLFSAAGRWLARHAGYFLFLGLFFMDFALLAMQPVCWQVSFLGIRLGEAALPGHRRRAPKGYSLARKVNNLKLRSHNMGGLRSWDKKSQLWCEDAADVLAVQETWADAKDILDGRRHLSTHGLRSYWSAPGPARGQGSGTLVAALRPVVSKEFFTTGFDSEMAHLWASTRAAGAWIETNQVDHGFAVLSFYGIAGANADNSKRLESERMLLALLCHLGAYKHRPIFLCMDANLSFEKSDTMQALIKLGWTDLAAGLGGTFKVKPTDANPCSRIDFVFANPAAAGLVMDVQLRWLPGFQHAAVDVDLHLGLDTGPISRLRAPKRMPRVPALSRGDLETYEEWANDTWQHSFASGFKVALDQKDTDAAWQLCEAFDSECLKMRLDLAGINDPKASSGRGAVPSTIQCTPSRHRGPGYDHAWSTFVAWLESLFTLHESGSFASWVQLETQWRLGCAGYSGFLAYLLGLACPLPEGVTLWQELRLRLDVAVKVRAETAVQRNACAKTAWAQKMRSIVQACRHLKGPQTKQTSHLVDKDTGEIVVVVSRMHDMLLKAWQPLFSMYATKPEPDWHDFAKEYELQDWRATCPDTLPATGLAHAVRTRGADKVGGTDGWTTAEGHLLPDVSFWARQTCLETVACGSEWPPPLLFGTVPLLPKNDSGLPEDQRPLTCFSLWNVGWDKATYAATKPWLDVLLPVAMRGARAGAMTMDVAWMVALMLEHAHCYSQEKAGYLLDREKCFDRLPWAITFALEQHAGFPSSWSQADARLNRDLQTAFRLGPLIGPFWKATNSFRQGLASSVRRVSLIMAIWVRRQCNILPRSFVGNFFDDCLVLTDTQAEQQQSMNESDLFDQLTGQRIGHKKTVGFTVPCVEPVLRSRGQLLKQVTVDKLLGVLIPMDNQPDRSLQDKRALEAQAEIHPIAKLPVPLEEKATLLSLKTAGARYGLELEEPAAQVAHDFDQCVLQTLCGQRALRCKYTSMGLAWRGHRLFLEMATPYQAFDMARRQLLRLPLAQELFREVWEFRDAHSLWDEAGVCSHLGRQCQKLRWSWDEPFTIQTLHGKLDLCCPVKGWFQHGLRVELRQSFFQLVPDRKDLKGIQNGVDYEVTTALLRGSTLDAAQCNRLRFLWEGRVATEERAAKHRGGDPTCPYCTLGVPETSLHVSQVCPCFANQRAALLNRTTQAERDSWPPCFWNAGILPLDASLLELQQQLPPYSLEDPEAPECINDEFSDEWFRCGRLVVAGDGACTNQGTPLARAGCGAFFGPGHVLNFEFALAGPVQDSDRAELRALLRVARWTPCLTEYLCDNEAVGVGFEKLCQGSAQPWADHGDLWAALRQVLETRGWDLLCVSFVKGHADAADIAVGRATAKEARWNDEADRRAVAGAALHAVPLAAKDQYRRRVEVTKLMQRTLLSIHEARTNLWSQRQLREGNQGPRPGDAPADPPGDPPPADQGQSSDSPEAPQRLQVQDIFARPQTALPRYCWDRPEGGARFALPPLPTKIGAASKDRHKSNPDHLPWRDGSGFIEPLYWFWASLEWVDQVQVGNEVVNTTSYCELAIAIQLLTGLVPDADTTAKGTTMQQRGHFFAAASKRLAAILGSQLCPGASAPLPDVLRRLRFQHSPGVEGRFRLPSDYWQHYCAVWVRAHLEVPTVVGAPRQLKWVPNFDRPPEPLWRSTAPIGFETARRWIRARDLAATLARVPTPLRAAGSSADQPRVCQPASVPPVRRYRGKQTEDVVGVVAPTAPVPKARAMTRLPRLAEDALTEAEHAQLQGLSGVRKNQMLKMLRHNRDAVERGKHFIVVGHEADTIGQLKCRDCAMQGRWAEWPYFAEGIPPDQQRLIFAGKQLEDGRTLSDYNIQKEPQWWGFCEAEGKNNRRDPQRHTLHSLRRFFSLREQGTLPKIRPSSGQPDPETHQYWAQKLKDALRASTDLKQRWWDYCDKQPGGLRDPHRHSTKSIQTFFEFYAGEYGTPPLLAAAAATAAVSLANDKEAAALAATSIVTSITLAGGQKAYVVQLREPLGPPLVPTAAETLRESEQPYLLPTPNAALPIPSVPAAPPLLLIGGPPLTSCPTPSPLPAAPRERSRTPPTQRA</sequence>
<keyword evidence="13" id="KW-1185">Reference proteome</keyword>
<evidence type="ECO:0000256" key="2">
    <source>
        <dbReference type="ARBA" id="ARBA00004496"/>
    </source>
</evidence>
<dbReference type="GO" id="GO:0003676">
    <property type="term" value="F:nucleic acid binding"/>
    <property type="evidence" value="ECO:0007669"/>
    <property type="project" value="InterPro"/>
</dbReference>
<dbReference type="Pfam" id="PF00240">
    <property type="entry name" value="ubiquitin"/>
    <property type="match status" value="2"/>
</dbReference>
<feature type="region of interest" description="Disordered" evidence="10">
    <location>
        <begin position="2671"/>
        <end position="2711"/>
    </location>
</feature>
<dbReference type="PANTHER" id="PTHR10666">
    <property type="entry name" value="UBIQUITIN"/>
    <property type="match status" value="1"/>
</dbReference>
<proteinExistence type="inferred from homology"/>
<feature type="domain" description="Ubiquitin-like" evidence="11">
    <location>
        <begin position="3080"/>
        <end position="3110"/>
    </location>
</feature>
<dbReference type="FunFam" id="3.10.20.90:FF:000469">
    <property type="entry name" value="Polyubiquitin-C"/>
    <property type="match status" value="1"/>
</dbReference>
<comment type="similarity">
    <text evidence="3">Belongs to the ubiquitin family.</text>
</comment>
<dbReference type="Gene3D" id="3.10.20.90">
    <property type="entry name" value="Phosphatidylinositol 3-kinase Catalytic Subunit, Chain A, domain 1"/>
    <property type="match status" value="3"/>
</dbReference>
<organism evidence="12 13">
    <name type="scientific">Symbiodinium microadriaticum</name>
    <name type="common">Dinoflagellate</name>
    <name type="synonym">Zooxanthella microadriatica</name>
    <dbReference type="NCBI Taxonomy" id="2951"/>
    <lineage>
        <taxon>Eukaryota</taxon>
        <taxon>Sar</taxon>
        <taxon>Alveolata</taxon>
        <taxon>Dinophyceae</taxon>
        <taxon>Suessiales</taxon>
        <taxon>Symbiodiniaceae</taxon>
        <taxon>Symbiodinium</taxon>
    </lineage>
</organism>
<feature type="region of interest" description="Disordered" evidence="10">
    <location>
        <begin position="556"/>
        <end position="603"/>
    </location>
</feature>
<keyword evidence="9" id="KW-0175">Coiled coil</keyword>
<keyword evidence="6" id="KW-0677">Repeat</keyword>
<gene>
    <name evidence="12" type="ORF">AK812_SmicGene34625</name>
</gene>
<feature type="domain" description="Ubiquitin-like" evidence="11">
    <location>
        <begin position="311"/>
        <end position="381"/>
    </location>
</feature>
<dbReference type="GO" id="GO:0003824">
    <property type="term" value="F:catalytic activity"/>
    <property type="evidence" value="ECO:0007669"/>
    <property type="project" value="InterPro"/>
</dbReference>
<feature type="compositionally biased region" description="Polar residues" evidence="10">
    <location>
        <begin position="557"/>
        <end position="567"/>
    </location>
</feature>
<evidence type="ECO:0000256" key="7">
    <source>
        <dbReference type="ARBA" id="ARBA00022843"/>
    </source>
</evidence>
<comment type="subcellular location">
    <subcellularLocation>
        <location evidence="2">Cytoplasm</location>
    </subcellularLocation>
    <subcellularLocation>
        <location evidence="1">Nucleus</location>
    </subcellularLocation>
</comment>